<dbReference type="STRING" id="29542.A6070_03055"/>
<accession>A0A1L3GGT1</accession>
<keyword evidence="3" id="KW-1185">Reference proteome</keyword>
<keyword evidence="2" id="KW-0378">Hydrolase</keyword>
<feature type="domain" description="Metallo-beta-lactamase" evidence="1">
    <location>
        <begin position="9"/>
        <end position="181"/>
    </location>
</feature>
<sequence>MFHGIHWLGHDSFRIEGSGLVIYIDPWQIPQGPPADLILVTHDHHDHCSPEDVARIRTARTVVMAPAAAAAKLPEPVRVVRAGERREVGEVCVEIVPAYNIDKFRAPGIVFHPREAGMVGFVLTVDDRRIYHAGDTDLIPEMETIACDIALLPVSGTYVMTAAEAAAAARVLRPKLAIPMHFGRGIGSEADARHFEAACETPVKRLTMEG</sequence>
<proteinExistence type="predicted"/>
<dbReference type="Gene3D" id="3.60.15.10">
    <property type="entry name" value="Ribonuclease Z/Hydroxyacylglutathione hydrolase-like"/>
    <property type="match status" value="1"/>
</dbReference>
<dbReference type="PANTHER" id="PTHR43546:SF8">
    <property type="entry name" value="METALLO-BETA-LACTAMASE DOMAIN-CONTAINING PROTEIN"/>
    <property type="match status" value="1"/>
</dbReference>
<dbReference type="EMBL" id="CP015518">
    <property type="protein sequence ID" value="APG25154.1"/>
    <property type="molecule type" value="Genomic_DNA"/>
</dbReference>
<name>A0A1L3GGT1_SYNAC</name>
<dbReference type="InterPro" id="IPR050114">
    <property type="entry name" value="UPF0173_UPF0282_UlaG_hydrolase"/>
</dbReference>
<protein>
    <submittedName>
        <fullName evidence="2">Zn-dependent hydrolase</fullName>
    </submittedName>
</protein>
<dbReference type="GO" id="GO:0016787">
    <property type="term" value="F:hydrolase activity"/>
    <property type="evidence" value="ECO:0007669"/>
    <property type="project" value="UniProtKB-KW"/>
</dbReference>
<dbReference type="SMART" id="SM00849">
    <property type="entry name" value="Lactamase_B"/>
    <property type="match status" value="1"/>
</dbReference>
<dbReference type="KEGG" id="pace:A6070_03055"/>
<dbReference type="Proteomes" id="UP000182264">
    <property type="component" value="Chromosome"/>
</dbReference>
<dbReference type="OrthoDB" id="9805728at2"/>
<dbReference type="AlphaFoldDB" id="A0A1L3GGT1"/>
<dbReference type="PANTHER" id="PTHR43546">
    <property type="entry name" value="UPF0173 METAL-DEPENDENT HYDROLASE MJ1163-RELATED"/>
    <property type="match status" value="1"/>
</dbReference>
<dbReference type="InterPro" id="IPR036866">
    <property type="entry name" value="RibonucZ/Hydroxyglut_hydro"/>
</dbReference>
<evidence type="ECO:0000313" key="3">
    <source>
        <dbReference type="Proteomes" id="UP000182264"/>
    </source>
</evidence>
<reference evidence="2 3" key="1">
    <citation type="journal article" date="2017" name="Genome Announc.">
        <title>Complete Genome Sequences of Two Acetylene-Fermenting Pelobacter acetylenicus Strains.</title>
        <authorList>
            <person name="Sutton J.M."/>
            <person name="Baesman S.M."/>
            <person name="Fierst J.L."/>
            <person name="Poret-Peterson A.T."/>
            <person name="Oremland R.S."/>
            <person name="Dunlap D.S."/>
            <person name="Akob D.M."/>
        </authorList>
    </citation>
    <scope>NUCLEOTIDE SEQUENCE [LARGE SCALE GENOMIC DNA]</scope>
    <source>
        <strain evidence="2 3">DSM 3247</strain>
    </source>
</reference>
<evidence type="ECO:0000313" key="2">
    <source>
        <dbReference type="EMBL" id="APG25154.1"/>
    </source>
</evidence>
<gene>
    <name evidence="2" type="ORF">A7E75_09080</name>
</gene>
<organism evidence="2 3">
    <name type="scientific">Syntrophotalea acetylenica</name>
    <name type="common">Pelobacter acetylenicus</name>
    <dbReference type="NCBI Taxonomy" id="29542"/>
    <lineage>
        <taxon>Bacteria</taxon>
        <taxon>Pseudomonadati</taxon>
        <taxon>Thermodesulfobacteriota</taxon>
        <taxon>Desulfuromonadia</taxon>
        <taxon>Desulfuromonadales</taxon>
        <taxon>Syntrophotaleaceae</taxon>
        <taxon>Syntrophotalea</taxon>
    </lineage>
</organism>
<dbReference type="InterPro" id="IPR001279">
    <property type="entry name" value="Metallo-B-lactamas"/>
</dbReference>
<dbReference type="Pfam" id="PF13483">
    <property type="entry name" value="Lactamase_B_3"/>
    <property type="match status" value="1"/>
</dbReference>
<dbReference type="RefSeq" id="WP_072287003.1">
    <property type="nucleotide sequence ID" value="NZ_CP015455.1"/>
</dbReference>
<dbReference type="SUPFAM" id="SSF56281">
    <property type="entry name" value="Metallo-hydrolase/oxidoreductase"/>
    <property type="match status" value="1"/>
</dbReference>
<evidence type="ECO:0000259" key="1">
    <source>
        <dbReference type="SMART" id="SM00849"/>
    </source>
</evidence>